<dbReference type="GO" id="GO:0051287">
    <property type="term" value="F:NAD binding"/>
    <property type="evidence" value="ECO:0007669"/>
    <property type="project" value="InterPro"/>
</dbReference>
<gene>
    <name evidence="8" type="ORF">DF168_00708</name>
</gene>
<evidence type="ECO:0000256" key="4">
    <source>
        <dbReference type="ARBA" id="ARBA00023027"/>
    </source>
</evidence>
<name>A0A2Z4AEX0_9BACT</name>
<evidence type="ECO:0000256" key="2">
    <source>
        <dbReference type="ARBA" id="ARBA00022605"/>
    </source>
</evidence>
<dbReference type="InterPro" id="IPR006139">
    <property type="entry name" value="D-isomer_2_OHA_DH_cat_dom"/>
</dbReference>
<evidence type="ECO:0000256" key="1">
    <source>
        <dbReference type="ARBA" id="ARBA00005854"/>
    </source>
</evidence>
<accession>A0A2Z4AEX0</accession>
<comment type="similarity">
    <text evidence="1 5">Belongs to the D-isomer specific 2-hydroxyacid dehydrogenase family.</text>
</comment>
<feature type="domain" description="D-isomer specific 2-hydroxyacid dehydrogenase catalytic" evidence="6">
    <location>
        <begin position="12"/>
        <end position="316"/>
    </location>
</feature>
<evidence type="ECO:0000259" key="6">
    <source>
        <dbReference type="Pfam" id="PF00389"/>
    </source>
</evidence>
<dbReference type="GO" id="GO:0016618">
    <property type="term" value="F:hydroxypyruvate reductase [NAD(P)H] activity"/>
    <property type="evidence" value="ECO:0007669"/>
    <property type="project" value="UniProtKB-EC"/>
</dbReference>
<dbReference type="InterPro" id="IPR006140">
    <property type="entry name" value="D-isomer_DH_NAD-bd"/>
</dbReference>
<evidence type="ECO:0000256" key="3">
    <source>
        <dbReference type="ARBA" id="ARBA00023002"/>
    </source>
</evidence>
<sequence>MFKHKVLVPDHNVRAEGLDLLQDNGIELTVLQSYSRPEKVIDSSKDVAAILARVTQINKEVLTASPKLKIVSRHGVGYDNVAIDECTKLGIAVTTTGDANSEAVSEYAFAQLISLARHLTRAANEVKSGIWKRDNIVGFELYQKTLGIIGLGRIGSRLAKHALGFGMEVLAYDPYPNRCAIDEVDVSLVSFEKLLQKSDFISLHTPLNSETRNLIGKTELDLMKPTAFLVNTARGGLIDEKALFYSLHHRKIGGAALDVFEQEPVPEDYSLLKLDNLMCSPHVAGQTSEALVRTSIAAAQNILCVFRGEPPKNLVNPEVLKNSSRTNWKVNF</sequence>
<dbReference type="PROSITE" id="PS00670">
    <property type="entry name" value="D_2_HYDROXYACID_DH_2"/>
    <property type="match status" value="1"/>
</dbReference>
<dbReference type="AlphaFoldDB" id="A0A2Z4AEX0"/>
<dbReference type="InterPro" id="IPR029753">
    <property type="entry name" value="D-isomer_DH_CS"/>
</dbReference>
<evidence type="ECO:0000313" key="8">
    <source>
        <dbReference type="EMBL" id="AWT59518.1"/>
    </source>
</evidence>
<dbReference type="InterPro" id="IPR050857">
    <property type="entry name" value="D-2-hydroxyacid_DH"/>
</dbReference>
<dbReference type="InterPro" id="IPR036291">
    <property type="entry name" value="NAD(P)-bd_dom_sf"/>
</dbReference>
<dbReference type="FunFam" id="3.40.50.720:FF:000021">
    <property type="entry name" value="D-3-phosphoglycerate dehydrogenase"/>
    <property type="match status" value="1"/>
</dbReference>
<feature type="domain" description="D-isomer specific 2-hydroxyacid dehydrogenase NAD-binding" evidence="7">
    <location>
        <begin position="110"/>
        <end position="284"/>
    </location>
</feature>
<evidence type="ECO:0000313" key="9">
    <source>
        <dbReference type="Proteomes" id="UP000247465"/>
    </source>
</evidence>
<keyword evidence="8" id="KW-0670">Pyruvate</keyword>
<dbReference type="KEGG" id="mtar:DF168_00708"/>
<dbReference type="Gene3D" id="3.40.50.720">
    <property type="entry name" value="NAD(P)-binding Rossmann-like Domain"/>
    <property type="match status" value="2"/>
</dbReference>
<dbReference type="Pfam" id="PF02826">
    <property type="entry name" value="2-Hacid_dh_C"/>
    <property type="match status" value="1"/>
</dbReference>
<dbReference type="PANTHER" id="PTHR42789:SF1">
    <property type="entry name" value="D-ISOMER SPECIFIC 2-HYDROXYACID DEHYDROGENASE FAMILY PROTEIN (AFU_ORTHOLOGUE AFUA_6G10090)"/>
    <property type="match status" value="1"/>
</dbReference>
<dbReference type="EC" id="1.1.1.81" evidence="8"/>
<organism evidence="8 9">
    <name type="scientific">Candidatus Moanibacter tarae</name>
    <dbReference type="NCBI Taxonomy" id="2200854"/>
    <lineage>
        <taxon>Bacteria</taxon>
        <taxon>Pseudomonadati</taxon>
        <taxon>Verrucomicrobiota</taxon>
        <taxon>Opitutia</taxon>
        <taxon>Puniceicoccales</taxon>
        <taxon>Puniceicoccales incertae sedis</taxon>
        <taxon>Candidatus Moanibacter</taxon>
    </lineage>
</organism>
<dbReference type="Pfam" id="PF00389">
    <property type="entry name" value="2-Hacid_dh"/>
    <property type="match status" value="1"/>
</dbReference>
<dbReference type="EMBL" id="CP029803">
    <property type="protein sequence ID" value="AWT59518.1"/>
    <property type="molecule type" value="Genomic_DNA"/>
</dbReference>
<dbReference type="CDD" id="cd12173">
    <property type="entry name" value="PGDH_4"/>
    <property type="match status" value="1"/>
</dbReference>
<dbReference type="SUPFAM" id="SSF52283">
    <property type="entry name" value="Formate/glycerate dehydrogenase catalytic domain-like"/>
    <property type="match status" value="1"/>
</dbReference>
<reference evidence="8 9" key="1">
    <citation type="submission" date="2018-06" db="EMBL/GenBank/DDBJ databases">
        <title>Draft Genome Sequence of a Novel Marine Bacterium Related to the Verrucomicrobia.</title>
        <authorList>
            <person name="Vosseberg J."/>
            <person name="Martijn J."/>
            <person name="Ettema T.J.G."/>
        </authorList>
    </citation>
    <scope>NUCLEOTIDE SEQUENCE [LARGE SCALE GENOMIC DNA]</scope>
    <source>
        <strain evidence="8">TARA_B100001123</strain>
    </source>
</reference>
<dbReference type="PANTHER" id="PTHR42789">
    <property type="entry name" value="D-ISOMER SPECIFIC 2-HYDROXYACID DEHYDROGENASE FAMILY PROTEIN (AFU_ORTHOLOGUE AFUA_6G10090)"/>
    <property type="match status" value="1"/>
</dbReference>
<dbReference type="Proteomes" id="UP000247465">
    <property type="component" value="Chromosome"/>
</dbReference>
<dbReference type="SUPFAM" id="SSF51735">
    <property type="entry name" value="NAD(P)-binding Rossmann-fold domains"/>
    <property type="match status" value="1"/>
</dbReference>
<dbReference type="InterPro" id="IPR029752">
    <property type="entry name" value="D-isomer_DH_CS1"/>
</dbReference>
<keyword evidence="4" id="KW-0520">NAD</keyword>
<keyword evidence="3 5" id="KW-0560">Oxidoreductase</keyword>
<evidence type="ECO:0000256" key="5">
    <source>
        <dbReference type="RuleBase" id="RU003719"/>
    </source>
</evidence>
<protein>
    <submittedName>
        <fullName evidence="8">Hydroxypyruvate reductase</fullName>
        <ecNumber evidence="8">1.1.1.81</ecNumber>
    </submittedName>
</protein>
<keyword evidence="2" id="KW-0028">Amino-acid biosynthesis</keyword>
<proteinExistence type="inferred from homology"/>
<evidence type="ECO:0000259" key="7">
    <source>
        <dbReference type="Pfam" id="PF02826"/>
    </source>
</evidence>
<dbReference type="PROSITE" id="PS00065">
    <property type="entry name" value="D_2_HYDROXYACID_DH_1"/>
    <property type="match status" value="1"/>
</dbReference>
<dbReference type="GO" id="GO:0008652">
    <property type="term" value="P:amino acid biosynthetic process"/>
    <property type="evidence" value="ECO:0007669"/>
    <property type="project" value="UniProtKB-KW"/>
</dbReference>
<dbReference type="PROSITE" id="PS00671">
    <property type="entry name" value="D_2_HYDROXYACID_DH_3"/>
    <property type="match status" value="1"/>
</dbReference>